<comment type="caution">
    <text evidence="1">The sequence shown here is derived from an EMBL/GenBank/DDBJ whole genome shotgun (WGS) entry which is preliminary data.</text>
</comment>
<dbReference type="Proteomes" id="UP000188533">
    <property type="component" value="Unassembled WGS sequence"/>
</dbReference>
<proteinExistence type="predicted"/>
<reference evidence="1 2" key="2">
    <citation type="submission" date="2017-02" db="EMBL/GenBank/DDBJ databases">
        <title>A genome survey and senescence transcriptome analysis in Lentinula edodes.</title>
        <authorList>
            <person name="Sakamoto Y."/>
            <person name="Nakade K."/>
            <person name="Sato S."/>
            <person name="Yoshida Y."/>
            <person name="Miyazaki K."/>
            <person name="Natsume S."/>
            <person name="Konno N."/>
        </authorList>
    </citation>
    <scope>NUCLEOTIDE SEQUENCE [LARGE SCALE GENOMIC DNA]</scope>
    <source>
        <strain evidence="1 2">NBRC 111202</strain>
    </source>
</reference>
<name>A0A1Q3E4D3_LENED</name>
<evidence type="ECO:0000313" key="1">
    <source>
        <dbReference type="EMBL" id="GAW02100.1"/>
    </source>
</evidence>
<evidence type="ECO:0000313" key="2">
    <source>
        <dbReference type="Proteomes" id="UP000188533"/>
    </source>
</evidence>
<protein>
    <submittedName>
        <fullName evidence="1">Uncharacterized protein</fullName>
    </submittedName>
</protein>
<dbReference type="AlphaFoldDB" id="A0A1Q3E4D3"/>
<accession>A0A1Q3E4D3</accession>
<gene>
    <name evidence="1" type="ORF">LENED_003732</name>
</gene>
<sequence>MPEQLTFVNAELTWQIYVLFCASKARFFLQFLSYFRYSTLTHVAASSIDLRCLSLLIFLLNKYSTSSLNDPGIHTLILPLHIAQSHASSQDPRFIYRSGNATDCSNIQSSS</sequence>
<dbReference type="EMBL" id="BDGU01000084">
    <property type="protein sequence ID" value="GAW02100.1"/>
    <property type="molecule type" value="Genomic_DNA"/>
</dbReference>
<organism evidence="1 2">
    <name type="scientific">Lentinula edodes</name>
    <name type="common">Shiitake mushroom</name>
    <name type="synonym">Lentinus edodes</name>
    <dbReference type="NCBI Taxonomy" id="5353"/>
    <lineage>
        <taxon>Eukaryota</taxon>
        <taxon>Fungi</taxon>
        <taxon>Dikarya</taxon>
        <taxon>Basidiomycota</taxon>
        <taxon>Agaricomycotina</taxon>
        <taxon>Agaricomycetes</taxon>
        <taxon>Agaricomycetidae</taxon>
        <taxon>Agaricales</taxon>
        <taxon>Marasmiineae</taxon>
        <taxon>Omphalotaceae</taxon>
        <taxon>Lentinula</taxon>
    </lineage>
</organism>
<reference evidence="1 2" key="1">
    <citation type="submission" date="2016-08" db="EMBL/GenBank/DDBJ databases">
        <authorList>
            <consortium name="Lentinula edodes genome sequencing consortium"/>
            <person name="Sakamoto Y."/>
            <person name="Nakade K."/>
            <person name="Sato S."/>
            <person name="Yoshida Y."/>
            <person name="Miyazaki K."/>
            <person name="Natsume S."/>
            <person name="Konno N."/>
        </authorList>
    </citation>
    <scope>NUCLEOTIDE SEQUENCE [LARGE SCALE GENOMIC DNA]</scope>
    <source>
        <strain evidence="1 2">NBRC 111202</strain>
    </source>
</reference>
<keyword evidence="2" id="KW-1185">Reference proteome</keyword>